<dbReference type="PROSITE" id="PS00914">
    <property type="entry name" value="SYNTAXIN"/>
    <property type="match status" value="1"/>
</dbReference>
<dbReference type="InterPro" id="IPR045242">
    <property type="entry name" value="Syntaxin"/>
</dbReference>
<dbReference type="OMA" id="QPFLMEQ"/>
<dbReference type="InterPro" id="IPR006011">
    <property type="entry name" value="Syntaxin_N"/>
</dbReference>
<feature type="coiled-coil region" evidence="4">
    <location>
        <begin position="92"/>
        <end position="119"/>
    </location>
</feature>
<dbReference type="GO" id="GO:0048278">
    <property type="term" value="P:vesicle docking"/>
    <property type="evidence" value="ECO:0007669"/>
    <property type="project" value="TreeGrafter"/>
</dbReference>
<proteinExistence type="inferred from homology"/>
<evidence type="ECO:0000313" key="7">
    <source>
        <dbReference type="EMBL" id="TRY61036.1"/>
    </source>
</evidence>
<keyword evidence="8" id="KW-1185">Reference proteome</keyword>
<dbReference type="GO" id="GO:0006906">
    <property type="term" value="P:vesicle fusion"/>
    <property type="evidence" value="ECO:0007669"/>
    <property type="project" value="TreeGrafter"/>
</dbReference>
<keyword evidence="5" id="KW-0812">Transmembrane</keyword>
<dbReference type="PROSITE" id="PS50192">
    <property type="entry name" value="T_SNARE"/>
    <property type="match status" value="1"/>
</dbReference>
<evidence type="ECO:0000313" key="8">
    <source>
        <dbReference type="Proteomes" id="UP000318571"/>
    </source>
</evidence>
<evidence type="ECO:0000256" key="1">
    <source>
        <dbReference type="ARBA" id="ARBA00004211"/>
    </source>
</evidence>
<reference evidence="7 8" key="1">
    <citation type="journal article" date="2018" name="Nat. Ecol. Evol.">
        <title>Genomic signatures of mitonuclear coevolution across populations of Tigriopus californicus.</title>
        <authorList>
            <person name="Barreto F.S."/>
            <person name="Watson E.T."/>
            <person name="Lima T.G."/>
            <person name="Willett C.S."/>
            <person name="Edmands S."/>
            <person name="Li W."/>
            <person name="Burton R.S."/>
        </authorList>
    </citation>
    <scope>NUCLEOTIDE SEQUENCE [LARGE SCALE GENOMIC DNA]</scope>
    <source>
        <strain evidence="7 8">San Diego</strain>
    </source>
</reference>
<feature type="transmembrane region" description="Helical" evidence="5">
    <location>
        <begin position="180"/>
        <end position="201"/>
    </location>
</feature>
<dbReference type="EMBL" id="VCGU01000459">
    <property type="protein sequence ID" value="TRY61036.1"/>
    <property type="molecule type" value="Genomic_DNA"/>
</dbReference>
<dbReference type="InterPro" id="IPR006012">
    <property type="entry name" value="Syntaxin/epimorphin_CS"/>
</dbReference>
<dbReference type="GO" id="GO:0031201">
    <property type="term" value="C:SNARE complex"/>
    <property type="evidence" value="ECO:0007669"/>
    <property type="project" value="TreeGrafter"/>
</dbReference>
<dbReference type="Pfam" id="PF05739">
    <property type="entry name" value="SNARE"/>
    <property type="match status" value="1"/>
</dbReference>
<keyword evidence="5" id="KW-1133">Transmembrane helix</keyword>
<dbReference type="Gene3D" id="1.20.58.70">
    <property type="match status" value="1"/>
</dbReference>
<name>A0A553N6I5_TIGCA</name>
<sequence>HQIQHYTGQLAKDTSKHLKDLNNFSGEQRQWRLQKERLHNDFTKALNSFQAAQRTAAQREKEVIKRAKAASGINGNLIDVEEGSLGNDTTMGQSKTQMLLEEEANIEQLQEREKSIRQLESDIVDVNTIFKDLATMVHEQGEMVDSIEANVESTSVRVHEGTEQLRQAETYKNKTRKKKLILAIIGVIILIIVIAVIWSSLS</sequence>
<dbReference type="STRING" id="6832.A0A553N6I5"/>
<comment type="similarity">
    <text evidence="2">Belongs to the syntaxin family.</text>
</comment>
<dbReference type="PANTHER" id="PTHR19957">
    <property type="entry name" value="SYNTAXIN"/>
    <property type="match status" value="1"/>
</dbReference>
<gene>
    <name evidence="7" type="ORF">TCAL_01442</name>
</gene>
<dbReference type="GO" id="GO:0000149">
    <property type="term" value="F:SNARE binding"/>
    <property type="evidence" value="ECO:0007669"/>
    <property type="project" value="TreeGrafter"/>
</dbReference>
<keyword evidence="3" id="KW-0813">Transport</keyword>
<evidence type="ECO:0000256" key="3">
    <source>
        <dbReference type="ARBA" id="ARBA00022775"/>
    </source>
</evidence>
<comment type="subcellular location">
    <subcellularLocation>
        <location evidence="1">Membrane</location>
        <topology evidence="1">Single-pass type IV membrane protein</topology>
    </subcellularLocation>
</comment>
<dbReference type="CDD" id="cd15847">
    <property type="entry name" value="SNARE_syntaxin7_like"/>
    <property type="match status" value="1"/>
</dbReference>
<evidence type="ECO:0000256" key="4">
    <source>
        <dbReference type="SAM" id="Coils"/>
    </source>
</evidence>
<dbReference type="GO" id="GO:0008021">
    <property type="term" value="C:synaptic vesicle"/>
    <property type="evidence" value="ECO:0007669"/>
    <property type="project" value="TreeGrafter"/>
</dbReference>
<evidence type="ECO:0000259" key="6">
    <source>
        <dbReference type="PROSITE" id="PS50192"/>
    </source>
</evidence>
<organism evidence="7 8">
    <name type="scientific">Tigriopus californicus</name>
    <name type="common">Marine copepod</name>
    <dbReference type="NCBI Taxonomy" id="6832"/>
    <lineage>
        <taxon>Eukaryota</taxon>
        <taxon>Metazoa</taxon>
        <taxon>Ecdysozoa</taxon>
        <taxon>Arthropoda</taxon>
        <taxon>Crustacea</taxon>
        <taxon>Multicrustacea</taxon>
        <taxon>Hexanauplia</taxon>
        <taxon>Copepoda</taxon>
        <taxon>Harpacticoida</taxon>
        <taxon>Harpacticidae</taxon>
        <taxon>Tigriopus</taxon>
    </lineage>
</organism>
<protein>
    <recommendedName>
        <fullName evidence="6">t-SNARE coiled-coil homology domain-containing protein</fullName>
    </recommendedName>
</protein>
<evidence type="ECO:0000256" key="5">
    <source>
        <dbReference type="SAM" id="Phobius"/>
    </source>
</evidence>
<dbReference type="PANTHER" id="PTHR19957:SF411">
    <property type="entry name" value="LD23667P"/>
    <property type="match status" value="1"/>
</dbReference>
<dbReference type="GO" id="GO:0006886">
    <property type="term" value="P:intracellular protein transport"/>
    <property type="evidence" value="ECO:0007669"/>
    <property type="project" value="InterPro"/>
</dbReference>
<dbReference type="GO" id="GO:0005484">
    <property type="term" value="F:SNAP receptor activity"/>
    <property type="evidence" value="ECO:0007669"/>
    <property type="project" value="InterPro"/>
</dbReference>
<keyword evidence="3" id="KW-0532">Neurotransmitter transport</keyword>
<comment type="caution">
    <text evidence="7">The sequence shown here is derived from an EMBL/GenBank/DDBJ whole genome shotgun (WGS) entry which is preliminary data.</text>
</comment>
<keyword evidence="4" id="KW-0175">Coiled coil</keyword>
<dbReference type="Gene3D" id="1.20.5.110">
    <property type="match status" value="1"/>
</dbReference>
<dbReference type="InterPro" id="IPR010989">
    <property type="entry name" value="SNARE"/>
</dbReference>
<dbReference type="InterPro" id="IPR000727">
    <property type="entry name" value="T_SNARE_dom"/>
</dbReference>
<dbReference type="SMART" id="SM00397">
    <property type="entry name" value="t_SNARE"/>
    <property type="match status" value="1"/>
</dbReference>
<accession>A0A553N6I5</accession>
<keyword evidence="5" id="KW-0472">Membrane</keyword>
<dbReference type="Pfam" id="PF14523">
    <property type="entry name" value="Syntaxin_2"/>
    <property type="match status" value="1"/>
</dbReference>
<feature type="non-terminal residue" evidence="7">
    <location>
        <position position="1"/>
    </location>
</feature>
<dbReference type="GO" id="GO:0006836">
    <property type="term" value="P:neurotransmitter transport"/>
    <property type="evidence" value="ECO:0007669"/>
    <property type="project" value="UniProtKB-KW"/>
</dbReference>
<dbReference type="SUPFAM" id="SSF47661">
    <property type="entry name" value="t-snare proteins"/>
    <property type="match status" value="1"/>
</dbReference>
<feature type="non-terminal residue" evidence="7">
    <location>
        <position position="202"/>
    </location>
</feature>
<dbReference type="AlphaFoldDB" id="A0A553N6I5"/>
<feature type="domain" description="T-SNARE coiled-coil homology" evidence="6">
    <location>
        <begin position="106"/>
        <end position="168"/>
    </location>
</feature>
<dbReference type="Proteomes" id="UP000318571">
    <property type="component" value="Chromosome 8"/>
</dbReference>
<dbReference type="FunFam" id="1.20.5.110:FF:000059">
    <property type="entry name" value="Related to syntaxin 12"/>
    <property type="match status" value="1"/>
</dbReference>
<evidence type="ECO:0000256" key="2">
    <source>
        <dbReference type="ARBA" id="ARBA00009063"/>
    </source>
</evidence>